<proteinExistence type="predicted"/>
<evidence type="ECO:0000313" key="5">
    <source>
        <dbReference type="Proteomes" id="UP001279410"/>
    </source>
</evidence>
<keyword evidence="5" id="KW-1185">Reference proteome</keyword>
<dbReference type="Proteomes" id="UP001279410">
    <property type="component" value="Unassembled WGS sequence"/>
</dbReference>
<accession>A0AAD3N7M7</accession>
<evidence type="ECO:0000313" key="4">
    <source>
        <dbReference type="EMBL" id="GLD67238.1"/>
    </source>
</evidence>
<evidence type="ECO:0000256" key="1">
    <source>
        <dbReference type="PROSITE-ProRule" id="PRU01011"/>
    </source>
</evidence>
<keyword evidence="2" id="KW-0472">Membrane</keyword>
<protein>
    <submittedName>
        <fullName evidence="4">Matrix metalloproteinase-24</fullName>
    </submittedName>
</protein>
<dbReference type="Pfam" id="PF00045">
    <property type="entry name" value="Hemopexin"/>
    <property type="match status" value="1"/>
</dbReference>
<dbReference type="AlphaFoldDB" id="A0AAD3N7M7"/>
<dbReference type="SMART" id="SM00120">
    <property type="entry name" value="HX"/>
    <property type="match status" value="1"/>
</dbReference>
<keyword evidence="2" id="KW-0812">Transmembrane</keyword>
<dbReference type="PROSITE" id="PS51642">
    <property type="entry name" value="HEMOPEXIN_2"/>
    <property type="match status" value="1"/>
</dbReference>
<reference evidence="4" key="1">
    <citation type="submission" date="2022-08" db="EMBL/GenBank/DDBJ databases">
        <title>Genome sequencing of akame (Lates japonicus).</title>
        <authorList>
            <person name="Hashiguchi Y."/>
            <person name="Takahashi H."/>
        </authorList>
    </citation>
    <scope>NUCLEOTIDE SEQUENCE</scope>
    <source>
        <strain evidence="4">Kochi</strain>
    </source>
</reference>
<dbReference type="Pfam" id="PF11857">
    <property type="entry name" value="DUF3377"/>
    <property type="match status" value="1"/>
</dbReference>
<dbReference type="InterPro" id="IPR036375">
    <property type="entry name" value="Hemopexin-like_dom_sf"/>
</dbReference>
<feature type="repeat" description="Hemopexin" evidence="1">
    <location>
        <begin position="117"/>
        <end position="165"/>
    </location>
</feature>
<dbReference type="GO" id="GO:0004222">
    <property type="term" value="F:metalloendopeptidase activity"/>
    <property type="evidence" value="ECO:0007669"/>
    <property type="project" value="InterPro"/>
</dbReference>
<gene>
    <name evidence="4" type="ORF">AKAME5_001859600</name>
</gene>
<feature type="domain" description="Peptidase M10A matrix metallopeptidase C-terminal" evidence="3">
    <location>
        <begin position="179"/>
        <end position="250"/>
    </location>
</feature>
<comment type="caution">
    <text evidence="4">The sequence shown here is derived from an EMBL/GenBank/DDBJ whole genome shotgun (WGS) entry which is preliminary data.</text>
</comment>
<keyword evidence="4" id="KW-0645">Protease</keyword>
<dbReference type="EMBL" id="BRZM01000107">
    <property type="protein sequence ID" value="GLD67238.1"/>
    <property type="molecule type" value="Genomic_DNA"/>
</dbReference>
<organism evidence="4 5">
    <name type="scientific">Lates japonicus</name>
    <name type="common">Japanese lates</name>
    <dbReference type="NCBI Taxonomy" id="270547"/>
    <lineage>
        <taxon>Eukaryota</taxon>
        <taxon>Metazoa</taxon>
        <taxon>Chordata</taxon>
        <taxon>Craniata</taxon>
        <taxon>Vertebrata</taxon>
        <taxon>Euteleostomi</taxon>
        <taxon>Actinopterygii</taxon>
        <taxon>Neopterygii</taxon>
        <taxon>Teleostei</taxon>
        <taxon>Neoteleostei</taxon>
        <taxon>Acanthomorphata</taxon>
        <taxon>Carangaria</taxon>
        <taxon>Carangaria incertae sedis</taxon>
        <taxon>Centropomidae</taxon>
        <taxon>Lates</taxon>
    </lineage>
</organism>
<keyword evidence="4" id="KW-0482">Metalloprotease</keyword>
<evidence type="ECO:0000259" key="3">
    <source>
        <dbReference type="Pfam" id="PF11857"/>
    </source>
</evidence>
<name>A0AAD3N7M7_LATJO</name>
<evidence type="ECO:0000256" key="2">
    <source>
        <dbReference type="SAM" id="Phobius"/>
    </source>
</evidence>
<feature type="transmembrane region" description="Helical" evidence="2">
    <location>
        <begin position="204"/>
        <end position="225"/>
    </location>
</feature>
<dbReference type="InterPro" id="IPR018487">
    <property type="entry name" value="Hemopexin-like_repeat"/>
</dbReference>
<keyword evidence="4" id="KW-0378">Hydrolase</keyword>
<sequence length="250" mass="28274">MVLASEEQQGAGGYPCESISSGKACHLASALPSRSDGKFVFFKVIVLIVSRKFWPGELPSHSLVELGSCLPKTDIDTVCAGAGRENLLLQRDQYTGATMRRKRTADQCQTHLTVWKEYGYRGGLHQQEGYYTYFYKGKEYWKFDNQKLTVEPGYPKSILRDWMGCDQSDMERSGGNGNRGDRQLPLDDVDIMVTINDVPTTVNAIAVVIPCILSLCILVLVYTIFQFKNKGVQQNTMTQHYYKYPVQEWV</sequence>
<keyword evidence="2" id="KW-1133">Transmembrane helix</keyword>
<dbReference type="InterPro" id="IPR021805">
    <property type="entry name" value="Pept_M10A_metallopeptidase_C"/>
</dbReference>
<dbReference type="SUPFAM" id="SSF50923">
    <property type="entry name" value="Hemopexin-like domain"/>
    <property type="match status" value="1"/>
</dbReference>
<dbReference type="Gene3D" id="2.110.10.10">
    <property type="entry name" value="Hemopexin-like domain"/>
    <property type="match status" value="1"/>
</dbReference>